<proteinExistence type="predicted"/>
<dbReference type="PROSITE" id="PS51257">
    <property type="entry name" value="PROKAR_LIPOPROTEIN"/>
    <property type="match status" value="1"/>
</dbReference>
<evidence type="ECO:0000256" key="1">
    <source>
        <dbReference type="SAM" id="SignalP"/>
    </source>
</evidence>
<organism evidence="2 3">
    <name type="scientific">Runella defluvii</name>
    <dbReference type="NCBI Taxonomy" id="370973"/>
    <lineage>
        <taxon>Bacteria</taxon>
        <taxon>Pseudomonadati</taxon>
        <taxon>Bacteroidota</taxon>
        <taxon>Cytophagia</taxon>
        <taxon>Cytophagales</taxon>
        <taxon>Spirosomataceae</taxon>
        <taxon>Runella</taxon>
    </lineage>
</organism>
<feature type="signal peptide" evidence="1">
    <location>
        <begin position="1"/>
        <end position="23"/>
    </location>
</feature>
<keyword evidence="3" id="KW-1185">Reference proteome</keyword>
<accession>A0A7W5ZM05</accession>
<dbReference type="AlphaFoldDB" id="A0A7W5ZM05"/>
<dbReference type="RefSeq" id="WP_183975659.1">
    <property type="nucleotide sequence ID" value="NZ_JACIBY010000006.1"/>
</dbReference>
<name>A0A7W5ZM05_9BACT</name>
<gene>
    <name evidence="2" type="ORF">FHS57_003427</name>
</gene>
<comment type="caution">
    <text evidence="2">The sequence shown here is derived from an EMBL/GenBank/DDBJ whole genome shotgun (WGS) entry which is preliminary data.</text>
</comment>
<feature type="chain" id="PRO_5030673606" description="Lipoprotein" evidence="1">
    <location>
        <begin position="24"/>
        <end position="156"/>
    </location>
</feature>
<evidence type="ECO:0008006" key="4">
    <source>
        <dbReference type="Google" id="ProtNLM"/>
    </source>
</evidence>
<protein>
    <recommendedName>
        <fullName evidence="4">Lipoprotein</fullName>
    </recommendedName>
</protein>
<evidence type="ECO:0000313" key="3">
    <source>
        <dbReference type="Proteomes" id="UP000541352"/>
    </source>
</evidence>
<evidence type="ECO:0000313" key="2">
    <source>
        <dbReference type="EMBL" id="MBB3839421.1"/>
    </source>
</evidence>
<keyword evidence="1" id="KW-0732">Signal</keyword>
<dbReference type="Proteomes" id="UP000541352">
    <property type="component" value="Unassembled WGS sequence"/>
</dbReference>
<reference evidence="2 3" key="1">
    <citation type="submission" date="2020-08" db="EMBL/GenBank/DDBJ databases">
        <title>Genomic Encyclopedia of Type Strains, Phase IV (KMG-IV): sequencing the most valuable type-strain genomes for metagenomic binning, comparative biology and taxonomic classification.</title>
        <authorList>
            <person name="Goeker M."/>
        </authorList>
    </citation>
    <scope>NUCLEOTIDE SEQUENCE [LARGE SCALE GENOMIC DNA]</scope>
    <source>
        <strain evidence="2 3">DSM 17976</strain>
    </source>
</reference>
<sequence length="156" mass="17184">MKISSLYWSLLACFVASCNQSSSDTPVTPVEDYSSCTYNLNYNLTYSTLDDKRPSSITYMDSDQKIKTVPLTSSPFNLTVNYKYGDSVFVKLNAAAMFFASKSGNNLALTYKLGSNTQNAITCPDVSKNNQLSYTGIQRDSIPTSVLAFSGIRIKK</sequence>
<dbReference type="EMBL" id="JACIBY010000006">
    <property type="protein sequence ID" value="MBB3839421.1"/>
    <property type="molecule type" value="Genomic_DNA"/>
</dbReference>